<dbReference type="GeneID" id="73469617"/>
<evidence type="ECO:0000256" key="2">
    <source>
        <dbReference type="SAM" id="MobiDB-lite"/>
    </source>
</evidence>
<dbReference type="PROSITE" id="PS50085">
    <property type="entry name" value="RAPGAP"/>
    <property type="match status" value="1"/>
</dbReference>
<accession>A0A8J5QQV2</accession>
<dbReference type="GO" id="GO:0005096">
    <property type="term" value="F:GTPase activator activity"/>
    <property type="evidence" value="ECO:0007669"/>
    <property type="project" value="InterPro"/>
</dbReference>
<feature type="coiled-coil region" evidence="1">
    <location>
        <begin position="1510"/>
        <end position="1537"/>
    </location>
</feature>
<dbReference type="InterPro" id="IPR018515">
    <property type="entry name" value="Tuberin-type_domain"/>
</dbReference>
<protein>
    <submittedName>
        <fullName evidence="4">TSC2</fullName>
    </submittedName>
</protein>
<dbReference type="InterPro" id="IPR027107">
    <property type="entry name" value="Tuberin/Ral-act_asu"/>
</dbReference>
<dbReference type="Proteomes" id="UP000694255">
    <property type="component" value="Unassembled WGS sequence"/>
</dbReference>
<proteinExistence type="predicted"/>
<evidence type="ECO:0000256" key="1">
    <source>
        <dbReference type="SAM" id="Coils"/>
    </source>
</evidence>
<evidence type="ECO:0000259" key="3">
    <source>
        <dbReference type="PROSITE" id="PS50085"/>
    </source>
</evidence>
<keyword evidence="5" id="KW-1185">Reference proteome</keyword>
<comment type="caution">
    <text evidence="4">The sequence shown here is derived from an EMBL/GenBank/DDBJ whole genome shotgun (WGS) entry which is preliminary data.</text>
</comment>
<dbReference type="GO" id="GO:0032007">
    <property type="term" value="P:negative regulation of TOR signaling"/>
    <property type="evidence" value="ECO:0007669"/>
    <property type="project" value="TreeGrafter"/>
</dbReference>
<dbReference type="Pfam" id="PF11864">
    <property type="entry name" value="DUF3384"/>
    <property type="match status" value="1"/>
</dbReference>
<evidence type="ECO:0000313" key="5">
    <source>
        <dbReference type="Proteomes" id="UP000694255"/>
    </source>
</evidence>
<organism evidence="4 5">
    <name type="scientific">[Candida] subhashii</name>
    <dbReference type="NCBI Taxonomy" id="561895"/>
    <lineage>
        <taxon>Eukaryota</taxon>
        <taxon>Fungi</taxon>
        <taxon>Dikarya</taxon>
        <taxon>Ascomycota</taxon>
        <taxon>Saccharomycotina</taxon>
        <taxon>Pichiomycetes</taxon>
        <taxon>Debaryomycetaceae</taxon>
        <taxon>Spathaspora</taxon>
    </lineage>
</organism>
<dbReference type="OrthoDB" id="19311at2759"/>
<dbReference type="Pfam" id="PF03542">
    <property type="entry name" value="Tuberin"/>
    <property type="match status" value="1"/>
</dbReference>
<dbReference type="Pfam" id="PF02145">
    <property type="entry name" value="Rap_GAP"/>
    <property type="match status" value="1"/>
</dbReference>
<dbReference type="GO" id="GO:0033596">
    <property type="term" value="C:TSC1-TSC2 complex"/>
    <property type="evidence" value="ECO:0007669"/>
    <property type="project" value="TreeGrafter"/>
</dbReference>
<feature type="domain" description="Rap-GAP" evidence="3">
    <location>
        <begin position="1274"/>
        <end position="1528"/>
    </location>
</feature>
<feature type="region of interest" description="Disordered" evidence="2">
    <location>
        <begin position="1565"/>
        <end position="1584"/>
    </location>
</feature>
<dbReference type="GO" id="GO:0005634">
    <property type="term" value="C:nucleus"/>
    <property type="evidence" value="ECO:0007669"/>
    <property type="project" value="InterPro"/>
</dbReference>
<dbReference type="EMBL" id="JAGSYN010000124">
    <property type="protein sequence ID" value="KAG7663667.1"/>
    <property type="molecule type" value="Genomic_DNA"/>
</dbReference>
<dbReference type="FunFam" id="3.40.50.11210:FF:000007">
    <property type="entry name" value="Tuberous sclerosis 2"/>
    <property type="match status" value="1"/>
</dbReference>
<gene>
    <name evidence="4" type="ORF">J8A68_002816</name>
</gene>
<name>A0A8J5QQV2_9ASCO</name>
<feature type="compositionally biased region" description="Polar residues" evidence="2">
    <location>
        <begin position="1570"/>
        <end position="1584"/>
    </location>
</feature>
<sequence>MSTHHPNTGISSVFKSITKSFKQSSTHAAHSPSKTSTINTTKRVPVLINPTIVGIGVSGGGSDVVQELQSLLQQLQPNNGVSNSTKVSTMERVIECVAKYNVSSSLAEIWYFVRDYANPTNSSGSSRLRRSTLKLLVECVKNDKGGSSSSGNVGSGNGVIGTRSNYFNDVIRYCKHTISKNMDPDFDLFLETVSVLTDNGINVHDFLIYDDDKRRLDGFLEASLSVMSSSARKYKFESEERDAELKSTDDEFSNLIELLEYVKNCLRYNYTTLNESLVNSIIYYVTKIGNVTMNKSILYSVVGVLNAMFIFGNFPSDNFGRILKLLSSILGSGIDNSLNDIVWESVMNLTQDETFNLVIKNLCENIANPDLQRYRRNQSQSDYQQHHRQQQYQFPIAPENSPIYSCIGSFQLIHKLHLQNAIEANTTSTINSISIEYNYFKIIRASKVALSYNIPMINTAYLRSMDKLLAKESYFDNFGIRFTDSFEKILPFQMWYSNNCSIYDILKSLKVNNHSDKRYIESICDSLQSLYENHELPTPKDKLISFFLYNSFDIPAGSRLFVLKYYEEEKLCSLLSPFWKDNCLKILNCFYYDYDEGEEQDDAISEVRIKCLEVMLNGLRISNSIFASSDVNYDLIIDIFKRSKRETDESVLNYLIDEVFSYVCLQSPTPVFRQLMGIIIPLYIEKRPVTKPESIYSRSFVSISSQASSTNNSANQTSKKFLETITKGLILVFLKCCIENPERASETFDLLISVAEKCSNSANNSNILLILCKLFVRIRVTKEFYVYVTQPSDMMGLASAFKRDAANTPQLDSYKWSYPEHVSYLREDCFNKPNKKLLLKLNEDNYSEIGKYYIDIRAWIRLALKVMQTFISWECYSYVWGHLCTQLSNMNLFMHCEEEIVELRKVICEQLTLNLPSQLVLPAAVGGSEMTKGDLQVAFVRSLSALIGYHDRFSKFDEDQIVNSLIFGLSSWEKTAIPCINILTVCCYEIPMSIKKYLGLILTKLQTRVTSVYASTHTLEFLMSLIHLPTLTSNFTMEEFKRVFGIAFKYIEYANDAQIRKLQIDSTAPEENISFIQTHGVDAEVEQTPSTQQQQQIGVINILSQYIRMMAYNVIANWFLKINVYDRKKLSSFIVKNLISCQNKSTLLDEQTRGFLDFIVRFTYSNVPLSLIMNSGTTGNYDVEKRETILNRWIIGDCSILSIETDQANGDSNIIIRRPTGMTRLKVQLNGEDAVTKGVVHHPNYFLLQLYDNNMDKKHKPIPIIEDSIVLRALAVLDRIPGVEFHKVGIVYIGKGQTQENEVLRNKVGSKDYQLFLSKIGQLIKLKNNKSVYVGGLDTENDVDGEFTRYWRDKTSQVIFHITTMMNNTEENDLDEDAGEVQRSIDLKKRHIGNNYVNVFFDESDKEFNFNLIKSQFNFLSVVISPYAISKNITIEGDDDNLKKDIKFFKVKTFRRSGVPAIFATCHFKIISQDKLPNFIRNLVILANEFATVWHNNPGTSYTSNWAQRVKQLQTLKKKAQENYQESLKKEEEIKEQQQFTSDYQDKSSNGLMTAQSLFEQLSGSGGVNSGTVPPSTTGNSNALNASGIINSNKEIYNDYTFSPNETLNELYQLVEFNSYTS</sequence>
<dbReference type="GO" id="GO:0051056">
    <property type="term" value="P:regulation of small GTPase mediated signal transduction"/>
    <property type="evidence" value="ECO:0007669"/>
    <property type="project" value="InterPro"/>
</dbReference>
<evidence type="ECO:0000313" key="4">
    <source>
        <dbReference type="EMBL" id="KAG7663667.1"/>
    </source>
</evidence>
<dbReference type="InterPro" id="IPR024584">
    <property type="entry name" value="Tuberin_N"/>
</dbReference>
<dbReference type="PANTHER" id="PTHR10063:SF0">
    <property type="entry name" value="TUBERIN"/>
    <property type="match status" value="1"/>
</dbReference>
<dbReference type="InterPro" id="IPR000331">
    <property type="entry name" value="Rap/Ran_GAP_dom"/>
</dbReference>
<keyword evidence="1" id="KW-0175">Coiled coil</keyword>
<reference evidence="4 5" key="1">
    <citation type="journal article" date="2021" name="DNA Res.">
        <title>Genome analysis of Candida subhashii reveals its hybrid nature and dual mitochondrial genome conformations.</title>
        <authorList>
            <person name="Mixao V."/>
            <person name="Hegedusova E."/>
            <person name="Saus E."/>
            <person name="Pryszcz L.P."/>
            <person name="Cillingova A."/>
            <person name="Nosek J."/>
            <person name="Gabaldon T."/>
        </authorList>
    </citation>
    <scope>NUCLEOTIDE SEQUENCE [LARGE SCALE GENOMIC DNA]</scope>
    <source>
        <strain evidence="4 5">CBS 10753</strain>
    </source>
</reference>
<dbReference type="RefSeq" id="XP_049263899.1">
    <property type="nucleotide sequence ID" value="XM_049406606.1"/>
</dbReference>
<dbReference type="PANTHER" id="PTHR10063">
    <property type="entry name" value="TUBERIN"/>
    <property type="match status" value="1"/>
</dbReference>